<comment type="pathway">
    <text evidence="2">Lipid metabolism.</text>
</comment>
<dbReference type="InterPro" id="IPR004255">
    <property type="entry name" value="O-acyltransferase_WSD1_N"/>
</dbReference>
<dbReference type="PhylomeDB" id="T1IIH6"/>
<evidence type="ECO:0000256" key="7">
    <source>
        <dbReference type="ARBA" id="ARBA00048109"/>
    </source>
</evidence>
<sequence length="365" mass="42364">MTFRGSVNLEQMKTTVKTKWTNVKKKNDQYKHLHLRQQIVDSCGYFYWLLEKNFSIDDHVQIYDCKPPKNQNELDDLCTEICSQPLSENKSPWITLIFPLDDSFGDEPRYVVFFRLHHCMGDGVNLTQMLNRCVLDEKHLNILTPNLEKKFSIKTLLTTFFYFPKYALDTIPNKELNILHGPPQTGKRFFRHLTSYSLPRVKKIGKATGATINDLMVSCIAGALKKYFAEYDAPPVRDVHSIIPIATQSSSEEVGFKNNISVSHIILALSDKTALARLKSTQRIMRKYNKKSPFYIFSYYVVKLFVNRLPYQITRLMFYLQDSTCIISNIPMQQSQCLATNGDELLHCYVFPVHFDIMGKKFPPR</sequence>
<dbReference type="PANTHER" id="PTHR31650:SF1">
    <property type="entry name" value="WAX ESTER SYNTHASE_DIACYLGLYCEROL ACYLTRANSFERASE 4-RELATED"/>
    <property type="match status" value="1"/>
</dbReference>
<evidence type="ECO:0000256" key="4">
    <source>
        <dbReference type="ARBA" id="ARBA00023315"/>
    </source>
</evidence>
<dbReference type="GO" id="GO:0047196">
    <property type="term" value="F:long-chain-alcohol O-fatty-acyltransferase activity"/>
    <property type="evidence" value="ECO:0007669"/>
    <property type="project" value="UniProtKB-EC"/>
</dbReference>
<proteinExistence type="inferred from homology"/>
<feature type="domain" description="O-acyltransferase WSD1 C-terminal" evidence="9">
    <location>
        <begin position="258"/>
        <end position="356"/>
    </location>
</feature>
<feature type="domain" description="O-acyltransferase WSD1-like N-terminal" evidence="8">
    <location>
        <begin position="43"/>
        <end position="138"/>
    </location>
</feature>
<organism evidence="10 11">
    <name type="scientific">Strigamia maritima</name>
    <name type="common">European centipede</name>
    <name type="synonym">Geophilus maritimus</name>
    <dbReference type="NCBI Taxonomy" id="126957"/>
    <lineage>
        <taxon>Eukaryota</taxon>
        <taxon>Metazoa</taxon>
        <taxon>Ecdysozoa</taxon>
        <taxon>Arthropoda</taxon>
        <taxon>Myriapoda</taxon>
        <taxon>Chilopoda</taxon>
        <taxon>Pleurostigmophora</taxon>
        <taxon>Geophilomorpha</taxon>
        <taxon>Linotaeniidae</taxon>
        <taxon>Strigamia</taxon>
    </lineage>
</organism>
<comment type="catalytic activity">
    <reaction evidence="6">
        <text>a long chain fatty alcohol + a fatty acyl-CoA = a long-chain alcohol wax ester + CoA</text>
        <dbReference type="Rhea" id="RHEA:38443"/>
        <dbReference type="ChEBI" id="CHEBI:17135"/>
        <dbReference type="ChEBI" id="CHEBI:57287"/>
        <dbReference type="ChEBI" id="CHEBI:77636"/>
        <dbReference type="ChEBI" id="CHEBI:235323"/>
        <dbReference type="EC" id="2.3.1.75"/>
    </reaction>
</comment>
<evidence type="ECO:0000313" key="11">
    <source>
        <dbReference type="Proteomes" id="UP000014500"/>
    </source>
</evidence>
<dbReference type="InterPro" id="IPR009721">
    <property type="entry name" value="O-acyltransferase_WSD1_C"/>
</dbReference>
<dbReference type="GO" id="GO:0004144">
    <property type="term" value="F:diacylglycerol O-acyltransferase activity"/>
    <property type="evidence" value="ECO:0007669"/>
    <property type="project" value="UniProtKB-EC"/>
</dbReference>
<dbReference type="GO" id="GO:0019432">
    <property type="term" value="P:triglyceride biosynthetic process"/>
    <property type="evidence" value="ECO:0007669"/>
    <property type="project" value="UniProtKB-UniPathway"/>
</dbReference>
<comment type="similarity">
    <text evidence="5">In the N-terminal section; belongs to the long-chain O-acyltransferase family.</text>
</comment>
<dbReference type="STRING" id="126957.T1IIH6"/>
<dbReference type="Pfam" id="PF06974">
    <property type="entry name" value="WS_DGAT_C"/>
    <property type="match status" value="1"/>
</dbReference>
<comment type="catalytic activity">
    <reaction evidence="7">
        <text>an acyl-CoA + a 1,2-diacyl-sn-glycerol = a triacyl-sn-glycerol + CoA</text>
        <dbReference type="Rhea" id="RHEA:10868"/>
        <dbReference type="ChEBI" id="CHEBI:17815"/>
        <dbReference type="ChEBI" id="CHEBI:57287"/>
        <dbReference type="ChEBI" id="CHEBI:58342"/>
        <dbReference type="ChEBI" id="CHEBI:64615"/>
        <dbReference type="EC" id="2.3.1.20"/>
    </reaction>
</comment>
<dbReference type="EnsemblMetazoa" id="SMAR000674-RA">
    <property type="protein sequence ID" value="SMAR000674-PA"/>
    <property type="gene ID" value="SMAR000674"/>
</dbReference>
<evidence type="ECO:0000259" key="8">
    <source>
        <dbReference type="Pfam" id="PF03007"/>
    </source>
</evidence>
<dbReference type="HOGENOM" id="CLU_024186_1_1_1"/>
<dbReference type="AlphaFoldDB" id="T1IIH6"/>
<dbReference type="Pfam" id="PF03007">
    <property type="entry name" value="WS_DGAT_cat"/>
    <property type="match status" value="1"/>
</dbReference>
<evidence type="ECO:0000259" key="9">
    <source>
        <dbReference type="Pfam" id="PF06974"/>
    </source>
</evidence>
<dbReference type="GO" id="GO:0005886">
    <property type="term" value="C:plasma membrane"/>
    <property type="evidence" value="ECO:0007669"/>
    <property type="project" value="TreeGrafter"/>
</dbReference>
<evidence type="ECO:0000313" key="10">
    <source>
        <dbReference type="EnsemblMetazoa" id="SMAR000674-PA"/>
    </source>
</evidence>
<keyword evidence="3" id="KW-0808">Transferase</keyword>
<evidence type="ECO:0000256" key="6">
    <source>
        <dbReference type="ARBA" id="ARBA00047604"/>
    </source>
</evidence>
<evidence type="ECO:0000256" key="1">
    <source>
        <dbReference type="ARBA" id="ARBA00004771"/>
    </source>
</evidence>
<accession>T1IIH6</accession>
<comment type="pathway">
    <text evidence="1">Glycerolipid metabolism; triacylglycerol biosynthesis.</text>
</comment>
<evidence type="ECO:0000256" key="3">
    <source>
        <dbReference type="ARBA" id="ARBA00022679"/>
    </source>
</evidence>
<evidence type="ECO:0000256" key="5">
    <source>
        <dbReference type="ARBA" id="ARBA00024360"/>
    </source>
</evidence>
<protein>
    <submittedName>
        <fullName evidence="10">Uncharacterized protein</fullName>
    </submittedName>
</protein>
<keyword evidence="4" id="KW-0012">Acyltransferase</keyword>
<name>T1IIH6_STRMM</name>
<reference evidence="10" key="2">
    <citation type="submission" date="2015-02" db="UniProtKB">
        <authorList>
            <consortium name="EnsemblMetazoa"/>
        </authorList>
    </citation>
    <scope>IDENTIFICATION</scope>
</reference>
<dbReference type="InterPro" id="IPR045034">
    <property type="entry name" value="O-acyltransferase_WSD1-like"/>
</dbReference>
<evidence type="ECO:0000256" key="2">
    <source>
        <dbReference type="ARBA" id="ARBA00005189"/>
    </source>
</evidence>
<dbReference type="EMBL" id="AFFK01014267">
    <property type="status" value="NOT_ANNOTATED_CDS"/>
    <property type="molecule type" value="Genomic_DNA"/>
</dbReference>
<reference evidence="11" key="1">
    <citation type="submission" date="2011-05" db="EMBL/GenBank/DDBJ databases">
        <authorList>
            <person name="Richards S.R."/>
            <person name="Qu J."/>
            <person name="Jiang H."/>
            <person name="Jhangiani S.N."/>
            <person name="Agravi P."/>
            <person name="Goodspeed R."/>
            <person name="Gross S."/>
            <person name="Mandapat C."/>
            <person name="Jackson L."/>
            <person name="Mathew T."/>
            <person name="Pu L."/>
            <person name="Thornton R."/>
            <person name="Saada N."/>
            <person name="Wilczek-Boney K.B."/>
            <person name="Lee S."/>
            <person name="Kovar C."/>
            <person name="Wu Y."/>
            <person name="Scherer S.E."/>
            <person name="Worley K.C."/>
            <person name="Muzny D.M."/>
            <person name="Gibbs R."/>
        </authorList>
    </citation>
    <scope>NUCLEOTIDE SEQUENCE</scope>
    <source>
        <strain evidence="11">Brora</strain>
    </source>
</reference>
<dbReference type="PANTHER" id="PTHR31650">
    <property type="entry name" value="O-ACYLTRANSFERASE (WSD1-LIKE) FAMILY PROTEIN"/>
    <property type="match status" value="1"/>
</dbReference>
<dbReference type="UniPathway" id="UPA00282"/>
<dbReference type="OMA" id="DATHEND"/>
<keyword evidence="11" id="KW-1185">Reference proteome</keyword>
<dbReference type="Proteomes" id="UP000014500">
    <property type="component" value="Unassembled WGS sequence"/>
</dbReference>